<sequence>MNEFNNLVNAIKGIMEASTTFDIYAARKIVQLINKFQNTRYGGIVSIEVLEKEYANFSDFLKFWHNNYEQIIGCEINDSVCEKVAVALHDIYSLTGGNAFKKDWNRNGLSNEDICRIKLFTANQDFRDSLDFKEISDKFIDDPSSFDERIIADDPEQFVMTLGISQRSLTDKRNQYAKGIASFVMEHGCSPIELIKCFDNDVSKLRDALIECNIGYGKKTADMFIRDMVMLGVWKDIFGFEKIDVASNVNTIKIALRTGILTTAIPLESDFFDIFCNQYEYFDNLNTKAWRKVWEKWRALFPKETLESPCLIDYFTHEVIGQQFCVDNLAIFQCNDFGHVFRWHSIMNRTCQICYKEGRLNVKTHVIAKIRPCADPEGEIAILESKFVKDLPKEKKLKNCPFYNICSEHYTL</sequence>
<accession>A0AC61RG34</accession>
<proteinExistence type="predicted"/>
<dbReference type="EMBL" id="SRYB01000008">
    <property type="protein sequence ID" value="TGY79210.1"/>
    <property type="molecule type" value="Genomic_DNA"/>
</dbReference>
<evidence type="ECO:0000313" key="2">
    <source>
        <dbReference type="Proteomes" id="UP000306319"/>
    </source>
</evidence>
<reference evidence="1" key="1">
    <citation type="submission" date="2019-04" db="EMBL/GenBank/DDBJ databases">
        <title>Microbes associate with the intestines of laboratory mice.</title>
        <authorList>
            <person name="Navarre W."/>
            <person name="Wong E."/>
            <person name="Huang K."/>
            <person name="Tropini C."/>
            <person name="Ng K."/>
            <person name="Yu B."/>
        </authorList>
    </citation>
    <scope>NUCLEOTIDE SEQUENCE</scope>
    <source>
        <strain evidence="1">NM04_E33</strain>
    </source>
</reference>
<name>A0AC61RG34_9BACT</name>
<gene>
    <name evidence="1" type="ORF">E5331_07470</name>
</gene>
<dbReference type="Proteomes" id="UP000306319">
    <property type="component" value="Unassembled WGS sequence"/>
</dbReference>
<comment type="caution">
    <text evidence="1">The sequence shown here is derived from an EMBL/GenBank/DDBJ whole genome shotgun (WGS) entry which is preliminary data.</text>
</comment>
<protein>
    <submittedName>
        <fullName evidence="1">Uncharacterized protein</fullName>
    </submittedName>
</protein>
<evidence type="ECO:0000313" key="1">
    <source>
        <dbReference type="EMBL" id="TGY79210.1"/>
    </source>
</evidence>
<organism evidence="1 2">
    <name type="scientific">Lepagella muris</name>
    <dbReference type="NCBI Taxonomy" id="3032870"/>
    <lineage>
        <taxon>Bacteria</taxon>
        <taxon>Pseudomonadati</taxon>
        <taxon>Bacteroidota</taxon>
        <taxon>Bacteroidia</taxon>
        <taxon>Bacteroidales</taxon>
        <taxon>Muribaculaceae</taxon>
        <taxon>Lepagella</taxon>
    </lineage>
</organism>
<keyword evidence="2" id="KW-1185">Reference proteome</keyword>